<protein>
    <submittedName>
        <fullName evidence="2">Uncharacterized protein</fullName>
    </submittedName>
</protein>
<feature type="region of interest" description="Disordered" evidence="1">
    <location>
        <begin position="1"/>
        <end position="21"/>
    </location>
</feature>
<evidence type="ECO:0000313" key="3">
    <source>
        <dbReference type="Proteomes" id="UP000813427"/>
    </source>
</evidence>
<dbReference type="Proteomes" id="UP000813427">
    <property type="component" value="Unassembled WGS sequence"/>
</dbReference>
<gene>
    <name evidence="2" type="ORF">BKA59DRAFT_475462</name>
</gene>
<name>A0A8K0WAU7_9HYPO</name>
<dbReference type="PANTHER" id="PTHR37540">
    <property type="entry name" value="TRANSCRIPTION FACTOR (ACR-2), PUTATIVE-RELATED-RELATED"/>
    <property type="match status" value="1"/>
</dbReference>
<dbReference type="AlphaFoldDB" id="A0A8K0WAU7"/>
<dbReference type="EMBL" id="JAGPXF010000004">
    <property type="protein sequence ID" value="KAH7245180.1"/>
    <property type="molecule type" value="Genomic_DNA"/>
</dbReference>
<comment type="caution">
    <text evidence="2">The sequence shown here is derived from an EMBL/GenBank/DDBJ whole genome shotgun (WGS) entry which is preliminary data.</text>
</comment>
<accession>A0A8K0WAU7</accession>
<dbReference type="OrthoDB" id="3469225at2759"/>
<organism evidence="2 3">
    <name type="scientific">Fusarium tricinctum</name>
    <dbReference type="NCBI Taxonomy" id="61284"/>
    <lineage>
        <taxon>Eukaryota</taxon>
        <taxon>Fungi</taxon>
        <taxon>Dikarya</taxon>
        <taxon>Ascomycota</taxon>
        <taxon>Pezizomycotina</taxon>
        <taxon>Sordariomycetes</taxon>
        <taxon>Hypocreomycetidae</taxon>
        <taxon>Hypocreales</taxon>
        <taxon>Nectriaceae</taxon>
        <taxon>Fusarium</taxon>
        <taxon>Fusarium tricinctum species complex</taxon>
    </lineage>
</organism>
<keyword evidence="3" id="KW-1185">Reference proteome</keyword>
<proteinExistence type="predicted"/>
<evidence type="ECO:0000313" key="2">
    <source>
        <dbReference type="EMBL" id="KAH7245180.1"/>
    </source>
</evidence>
<sequence length="450" mass="50605">MEIRFKLAETPQPQKRPQFENKPSSLAFVHVNNPAQAKDKTTQRKVRRHVMKDIGRSRRLGAIQLETTATPKNNSVSIPVYWGDVKVCVNFRRLFWAMDMVSEGLLSIAVIDPSRKLQKRLAEGLGDLQTFDEIEQYTESVSLVRKAIRPESQACQNAVIGTVICLAVFDMRVGKSDSWMMHMAGLERIVELAGGVEVLDSRPAIRQSLFIADVLGSVLEDARPRFPLPGSTFALPRVSRSRYVQRLLVSLRDSEPHSKTPSAIIDSSLQLASQLATLLTDVCQNSRMKLDLLIPSCTVAHQVLSLPRMDYSTTKSDMDSSWPISGVAELIRLSSLSLFAIVVTQTSGEAIYVASRRKAPVKLLLTQISDNVWTGRQELKLWVLVIHSCIEMGSSRLWLVDQVVQVMSLLRLRSWSDLMSCLRRVVWIEKIALSDMEQLRSDVENSLKHL</sequence>
<reference evidence="2" key="1">
    <citation type="journal article" date="2021" name="Nat. Commun.">
        <title>Genetic determinants of endophytism in the Arabidopsis root mycobiome.</title>
        <authorList>
            <person name="Mesny F."/>
            <person name="Miyauchi S."/>
            <person name="Thiergart T."/>
            <person name="Pickel B."/>
            <person name="Atanasova L."/>
            <person name="Karlsson M."/>
            <person name="Huettel B."/>
            <person name="Barry K.W."/>
            <person name="Haridas S."/>
            <person name="Chen C."/>
            <person name="Bauer D."/>
            <person name="Andreopoulos W."/>
            <person name="Pangilinan J."/>
            <person name="LaButti K."/>
            <person name="Riley R."/>
            <person name="Lipzen A."/>
            <person name="Clum A."/>
            <person name="Drula E."/>
            <person name="Henrissat B."/>
            <person name="Kohler A."/>
            <person name="Grigoriev I.V."/>
            <person name="Martin F.M."/>
            <person name="Hacquard S."/>
        </authorList>
    </citation>
    <scope>NUCLEOTIDE SEQUENCE</scope>
    <source>
        <strain evidence="2">MPI-SDFR-AT-0068</strain>
    </source>
</reference>
<evidence type="ECO:0000256" key="1">
    <source>
        <dbReference type="SAM" id="MobiDB-lite"/>
    </source>
</evidence>
<dbReference type="PANTHER" id="PTHR37540:SF5">
    <property type="entry name" value="TRANSCRIPTION FACTOR DOMAIN-CONTAINING PROTEIN"/>
    <property type="match status" value="1"/>
</dbReference>